<dbReference type="Pfam" id="PF00578">
    <property type="entry name" value="AhpC-TSA"/>
    <property type="match status" value="1"/>
</dbReference>
<dbReference type="InterPro" id="IPR050553">
    <property type="entry name" value="Thioredoxin_ResA/DsbE_sf"/>
</dbReference>
<dbReference type="Gene3D" id="3.40.30.10">
    <property type="entry name" value="Glutaredoxin"/>
    <property type="match status" value="1"/>
</dbReference>
<dbReference type="CDD" id="cd02966">
    <property type="entry name" value="TlpA_like_family"/>
    <property type="match status" value="1"/>
</dbReference>
<evidence type="ECO:0000259" key="1">
    <source>
        <dbReference type="PROSITE" id="PS51352"/>
    </source>
</evidence>
<name>A0ABU1ZYA3_9CORY</name>
<evidence type="ECO:0000313" key="3">
    <source>
        <dbReference type="Proteomes" id="UP001180840"/>
    </source>
</evidence>
<dbReference type="InterPro" id="IPR013766">
    <property type="entry name" value="Thioredoxin_domain"/>
</dbReference>
<accession>A0ABU1ZYA3</accession>
<feature type="domain" description="Thioredoxin" evidence="1">
    <location>
        <begin position="1"/>
        <end position="155"/>
    </location>
</feature>
<reference evidence="2" key="1">
    <citation type="submission" date="2023-07" db="EMBL/GenBank/DDBJ databases">
        <title>Sequencing the genomes of 1000 actinobacteria strains.</title>
        <authorList>
            <person name="Klenk H.-P."/>
        </authorList>
    </citation>
    <scope>NUCLEOTIDE SEQUENCE</scope>
    <source>
        <strain evidence="2">DSM 107476</strain>
    </source>
</reference>
<dbReference type="PANTHER" id="PTHR42852:SF13">
    <property type="entry name" value="PROTEIN DIPZ"/>
    <property type="match status" value="1"/>
</dbReference>
<gene>
    <name evidence="2" type="ORF">J2S39_000539</name>
</gene>
<dbReference type="PROSITE" id="PS51352">
    <property type="entry name" value="THIOREDOXIN_2"/>
    <property type="match status" value="1"/>
</dbReference>
<dbReference type="RefSeq" id="WP_290197854.1">
    <property type="nucleotide sequence ID" value="NZ_CP047654.1"/>
</dbReference>
<dbReference type="PANTHER" id="PTHR42852">
    <property type="entry name" value="THIOL:DISULFIDE INTERCHANGE PROTEIN DSBE"/>
    <property type="match status" value="1"/>
</dbReference>
<evidence type="ECO:0000313" key="2">
    <source>
        <dbReference type="EMBL" id="MDR7328863.1"/>
    </source>
</evidence>
<proteinExistence type="predicted"/>
<organism evidence="2 3">
    <name type="scientific">Corynebacterium guangdongense</name>
    <dbReference type="NCBI Taxonomy" id="1783348"/>
    <lineage>
        <taxon>Bacteria</taxon>
        <taxon>Bacillati</taxon>
        <taxon>Actinomycetota</taxon>
        <taxon>Actinomycetes</taxon>
        <taxon>Mycobacteriales</taxon>
        <taxon>Corynebacteriaceae</taxon>
        <taxon>Corynebacterium</taxon>
    </lineage>
</organism>
<dbReference type="Proteomes" id="UP001180840">
    <property type="component" value="Unassembled WGS sequence"/>
</dbReference>
<sequence>MVAAAEAEDFEFDVSEWFNSAPLTPTDLRGKVVLVEFFQMLCPGCVNHAIPQAQKVHRTVQGDALQVLGIHSVFEHHQAMTPEALKVFLSEFRVDFPVAVDRPRQGLPVPATMRRWNLQGTPTTMLVDRDGKVRQTLFGQLDELVLGVWLGTLLAGSGGARPEGA</sequence>
<dbReference type="InterPro" id="IPR000866">
    <property type="entry name" value="AhpC/TSA"/>
</dbReference>
<protein>
    <submittedName>
        <fullName evidence="2">Peroxiredoxin</fullName>
    </submittedName>
</protein>
<dbReference type="InterPro" id="IPR036249">
    <property type="entry name" value="Thioredoxin-like_sf"/>
</dbReference>
<comment type="caution">
    <text evidence="2">The sequence shown here is derived from an EMBL/GenBank/DDBJ whole genome shotgun (WGS) entry which is preliminary data.</text>
</comment>
<keyword evidence="3" id="KW-1185">Reference proteome</keyword>
<dbReference type="SUPFAM" id="SSF52833">
    <property type="entry name" value="Thioredoxin-like"/>
    <property type="match status" value="1"/>
</dbReference>
<dbReference type="EMBL" id="JAVDXZ010000001">
    <property type="protein sequence ID" value="MDR7328863.1"/>
    <property type="molecule type" value="Genomic_DNA"/>
</dbReference>